<evidence type="ECO:0000256" key="1">
    <source>
        <dbReference type="SAM" id="MobiDB-lite"/>
    </source>
</evidence>
<accession>A0A161WF64</accession>
<organism evidence="2 3">
    <name type="scientific">Colletotrichum incanum</name>
    <name type="common">Soybean anthracnose fungus</name>
    <dbReference type="NCBI Taxonomy" id="1573173"/>
    <lineage>
        <taxon>Eukaryota</taxon>
        <taxon>Fungi</taxon>
        <taxon>Dikarya</taxon>
        <taxon>Ascomycota</taxon>
        <taxon>Pezizomycotina</taxon>
        <taxon>Sordariomycetes</taxon>
        <taxon>Hypocreomycetidae</taxon>
        <taxon>Glomerellales</taxon>
        <taxon>Glomerellaceae</taxon>
        <taxon>Colletotrichum</taxon>
        <taxon>Colletotrichum spaethianum species complex</taxon>
    </lineage>
</organism>
<feature type="compositionally biased region" description="Low complexity" evidence="1">
    <location>
        <begin position="229"/>
        <end position="262"/>
    </location>
</feature>
<feature type="region of interest" description="Disordered" evidence="1">
    <location>
        <begin position="316"/>
        <end position="369"/>
    </location>
</feature>
<dbReference type="STRING" id="1573173.A0A161WF64"/>
<sequence>LEQLPLVPSSVIRDLSLYRHWSVHQRNQLLTIVCSLQTTHLQDNSHVLRLATSRCYSRPLRIASCQATENNHTSTVNILDLAAAGTRPRVTISFTFRRIPSVIHVVNAMSGVIHNNTAAALHGFSISQPFLGAALQFYPEMGTQQLDDLINAYVPGSASILEKRATVSMDFFAYSQLTGETFKYYAVAGHSFSSTTSSAGSSPMLDSSCSSNFVSPVISDWSWSQSTPSSASVSTPASVNHEVMPSKPSKKAASSAGKSQAGDFSHLPGMKIMTKDGRDVTNSASRGCKTKEQRDHAHLMRIIKACDACKKKKVRCDPSHKKRSATQYPSTSTSAAPARLAKKAKTSAKDSRAATERSPERNTAFAAPSLASEQSIAGLEIPEMSIGLPESWESFVQFDEESIDFAPFNYDFFFDPAGHLTPESSQSPTTPSMVFLRPQGGVDTLQNSGVSKPFPDELDVRPATLPYLDSSAPANNYVDFDLYSPEASFLDDDVALLTDIGSAIDRDQGTLSQYSGLAQGRQSSSSLEADINSSSVAPANHVVVDFGATPGGSLPGRSNMEDRRRRSISRGGIRLASTTLFGGLDSLDSFTGEESVSQSEPASQRNVFSSFSSAQTVRSSHVTDGDPQPNPSQLPLPHVTSPSAGVLQRGTAPHVFTTGAVVRIPESSVTSPSGFTSSLEGLSHHAQTGTSPTGNGDRGVTDSWTTGTSPDVHLQVSAPRLSEIRNTAAPLSFKCSVSQVFGLSGVQSLAAMVTGNTFVWKRRARVDKSSNSQLLICKVLLVAAFGIFAGWLETQTTVYALLQVAFGLTMYEAYQSISGHYDLRPQQSRLSTTPKPQGFSGGARLLSCVSTRLRHTCRQNQDAHCRVIPAGTLRVLSLAQGFS</sequence>
<feature type="compositionally biased region" description="Polar residues" evidence="1">
    <location>
        <begin position="685"/>
        <end position="694"/>
    </location>
</feature>
<feature type="non-terminal residue" evidence="2">
    <location>
        <position position="1"/>
    </location>
</feature>
<feature type="region of interest" description="Disordered" evidence="1">
    <location>
        <begin position="667"/>
        <end position="711"/>
    </location>
</feature>
<name>A0A161WF64_COLIC</name>
<gene>
    <name evidence="2" type="ORF">CI238_12610</name>
</gene>
<feature type="region of interest" description="Disordered" evidence="1">
    <location>
        <begin position="229"/>
        <end position="293"/>
    </location>
</feature>
<evidence type="ECO:0000313" key="3">
    <source>
        <dbReference type="Proteomes" id="UP000076584"/>
    </source>
</evidence>
<reference evidence="2 3" key="1">
    <citation type="submission" date="2015-06" db="EMBL/GenBank/DDBJ databases">
        <title>Survival trade-offs in plant roots during colonization by closely related pathogenic and mutualistic fungi.</title>
        <authorList>
            <person name="Hacquard S."/>
            <person name="Kracher B."/>
            <person name="Hiruma K."/>
            <person name="Weinman A."/>
            <person name="Muench P."/>
            <person name="Garrido Oter R."/>
            <person name="Ver Loren van Themaat E."/>
            <person name="Dallerey J.-F."/>
            <person name="Damm U."/>
            <person name="Henrissat B."/>
            <person name="Lespinet O."/>
            <person name="Thon M."/>
            <person name="Kemen E."/>
            <person name="McHardy A.C."/>
            <person name="Schulze-Lefert P."/>
            <person name="O'Connell R.J."/>
        </authorList>
    </citation>
    <scope>NUCLEOTIDE SEQUENCE [LARGE SCALE GENOMIC DNA]</scope>
    <source>
        <strain evidence="2 3">MAFF 238704</strain>
    </source>
</reference>
<evidence type="ECO:0000313" key="2">
    <source>
        <dbReference type="EMBL" id="KZL83098.1"/>
    </source>
</evidence>
<dbReference type="Proteomes" id="UP000076584">
    <property type="component" value="Unassembled WGS sequence"/>
</dbReference>
<feature type="compositionally biased region" description="Basic and acidic residues" evidence="1">
    <location>
        <begin position="347"/>
        <end position="360"/>
    </location>
</feature>
<feature type="region of interest" description="Disordered" evidence="1">
    <location>
        <begin position="544"/>
        <end position="569"/>
    </location>
</feature>
<dbReference type="AlphaFoldDB" id="A0A161WF64"/>
<feature type="compositionally biased region" description="Low complexity" evidence="1">
    <location>
        <begin position="667"/>
        <end position="678"/>
    </location>
</feature>
<comment type="caution">
    <text evidence="2">The sequence shown here is derived from an EMBL/GenBank/DDBJ whole genome shotgun (WGS) entry which is preliminary data.</text>
</comment>
<keyword evidence="3" id="KW-1185">Reference proteome</keyword>
<feature type="region of interest" description="Disordered" evidence="1">
    <location>
        <begin position="590"/>
        <end position="647"/>
    </location>
</feature>
<feature type="compositionally biased region" description="Polar residues" evidence="1">
    <location>
        <begin position="590"/>
        <end position="622"/>
    </location>
</feature>
<proteinExistence type="predicted"/>
<dbReference type="EMBL" id="LFIW01001212">
    <property type="protein sequence ID" value="KZL83098.1"/>
    <property type="molecule type" value="Genomic_DNA"/>
</dbReference>
<feature type="compositionally biased region" description="Polar residues" evidence="1">
    <location>
        <begin position="325"/>
        <end position="335"/>
    </location>
</feature>
<protein>
    <submittedName>
        <fullName evidence="2">Uncharacterized protein</fullName>
    </submittedName>
</protein>